<gene>
    <name evidence="2" type="ORF">Raf01_09680</name>
</gene>
<reference evidence="2" key="1">
    <citation type="submission" date="2021-01" db="EMBL/GenBank/DDBJ databases">
        <title>Whole genome shotgun sequence of Rugosimonospora africana NBRC 104875.</title>
        <authorList>
            <person name="Komaki H."/>
            <person name="Tamura T."/>
        </authorList>
    </citation>
    <scope>NUCLEOTIDE SEQUENCE</scope>
    <source>
        <strain evidence="2">NBRC 104875</strain>
    </source>
</reference>
<organism evidence="2 3">
    <name type="scientific">Rugosimonospora africana</name>
    <dbReference type="NCBI Taxonomy" id="556532"/>
    <lineage>
        <taxon>Bacteria</taxon>
        <taxon>Bacillati</taxon>
        <taxon>Actinomycetota</taxon>
        <taxon>Actinomycetes</taxon>
        <taxon>Micromonosporales</taxon>
        <taxon>Micromonosporaceae</taxon>
        <taxon>Rugosimonospora</taxon>
    </lineage>
</organism>
<feature type="region of interest" description="Disordered" evidence="1">
    <location>
        <begin position="1"/>
        <end position="53"/>
    </location>
</feature>
<dbReference type="AlphaFoldDB" id="A0A8J3QLI8"/>
<dbReference type="EMBL" id="BONZ01000010">
    <property type="protein sequence ID" value="GIH12796.1"/>
    <property type="molecule type" value="Genomic_DNA"/>
</dbReference>
<proteinExistence type="predicted"/>
<evidence type="ECO:0000256" key="1">
    <source>
        <dbReference type="SAM" id="MobiDB-lite"/>
    </source>
</evidence>
<sequence length="85" mass="9218">MPLDTHLSLTPGPRRFIPDIPRRRRPPSRAPGSAPDPTGHNAQRGRNQQDPPLIEQLVGVGAEPQLLPSIVKVKLVEPPGDTVPL</sequence>
<evidence type="ECO:0000313" key="2">
    <source>
        <dbReference type="EMBL" id="GIH12796.1"/>
    </source>
</evidence>
<dbReference type="Proteomes" id="UP000642748">
    <property type="component" value="Unassembled WGS sequence"/>
</dbReference>
<accession>A0A8J3QLI8</accession>
<name>A0A8J3QLI8_9ACTN</name>
<feature type="compositionally biased region" description="Polar residues" evidence="1">
    <location>
        <begin position="40"/>
        <end position="50"/>
    </location>
</feature>
<evidence type="ECO:0000313" key="3">
    <source>
        <dbReference type="Proteomes" id="UP000642748"/>
    </source>
</evidence>
<comment type="caution">
    <text evidence="2">The sequence shown here is derived from an EMBL/GenBank/DDBJ whole genome shotgun (WGS) entry which is preliminary data.</text>
</comment>
<protein>
    <submittedName>
        <fullName evidence="2">Uncharacterized protein</fullName>
    </submittedName>
</protein>
<keyword evidence="3" id="KW-1185">Reference proteome</keyword>